<dbReference type="InterPro" id="IPR000524">
    <property type="entry name" value="Tscrpt_reg_HTH_GntR"/>
</dbReference>
<dbReference type="SUPFAM" id="SSF48008">
    <property type="entry name" value="GntR ligand-binding domain-like"/>
    <property type="match status" value="1"/>
</dbReference>
<dbReference type="PRINTS" id="PR00035">
    <property type="entry name" value="HTHGNTR"/>
</dbReference>
<dbReference type="RefSeq" id="WP_213236100.1">
    <property type="nucleotide sequence ID" value="NZ_JAHBCL010000009.1"/>
</dbReference>
<accession>A0ABS5PPH4</accession>
<dbReference type="Gene3D" id="1.20.120.530">
    <property type="entry name" value="GntR ligand-binding domain-like"/>
    <property type="match status" value="1"/>
</dbReference>
<keyword evidence="3" id="KW-0804">Transcription</keyword>
<dbReference type="Pfam" id="PF07729">
    <property type="entry name" value="FCD"/>
    <property type="match status" value="1"/>
</dbReference>
<dbReference type="InterPro" id="IPR008920">
    <property type="entry name" value="TF_FadR/GntR_C"/>
</dbReference>
<evidence type="ECO:0000313" key="5">
    <source>
        <dbReference type="EMBL" id="MBS7526294.1"/>
    </source>
</evidence>
<dbReference type="InterPro" id="IPR036388">
    <property type="entry name" value="WH-like_DNA-bd_sf"/>
</dbReference>
<dbReference type="PANTHER" id="PTHR43537:SF24">
    <property type="entry name" value="GLUCONATE OPERON TRANSCRIPTIONAL REPRESSOR"/>
    <property type="match status" value="1"/>
</dbReference>
<dbReference type="Gene3D" id="1.10.10.10">
    <property type="entry name" value="Winged helix-like DNA-binding domain superfamily/Winged helix DNA-binding domain"/>
    <property type="match status" value="1"/>
</dbReference>
<dbReference type="CDD" id="cd07377">
    <property type="entry name" value="WHTH_GntR"/>
    <property type="match status" value="1"/>
</dbReference>
<protein>
    <submittedName>
        <fullName evidence="5">GntR family transcriptional regulator</fullName>
    </submittedName>
</protein>
<evidence type="ECO:0000259" key="4">
    <source>
        <dbReference type="PROSITE" id="PS50949"/>
    </source>
</evidence>
<keyword evidence="2" id="KW-0238">DNA-binding</keyword>
<evidence type="ECO:0000256" key="2">
    <source>
        <dbReference type="ARBA" id="ARBA00023125"/>
    </source>
</evidence>
<dbReference type="PROSITE" id="PS50949">
    <property type="entry name" value="HTH_GNTR"/>
    <property type="match status" value="1"/>
</dbReference>
<reference evidence="5 6" key="1">
    <citation type="submission" date="2021-05" db="EMBL/GenBank/DDBJ databases">
        <title>Fusibacter ferrireducens sp. nov., an anaerobic, sulfur- and Fe-reducing bacterium isolated from the mangrove sediment.</title>
        <authorList>
            <person name="Qiu D."/>
        </authorList>
    </citation>
    <scope>NUCLEOTIDE SEQUENCE [LARGE SCALE GENOMIC DNA]</scope>
    <source>
        <strain evidence="5 6">DSM 12116</strain>
    </source>
</reference>
<gene>
    <name evidence="5" type="ORF">KHM83_06365</name>
</gene>
<dbReference type="EMBL" id="JAHBCL010000009">
    <property type="protein sequence ID" value="MBS7526294.1"/>
    <property type="molecule type" value="Genomic_DNA"/>
</dbReference>
<evidence type="ECO:0000256" key="3">
    <source>
        <dbReference type="ARBA" id="ARBA00023163"/>
    </source>
</evidence>
<proteinExistence type="predicted"/>
<keyword evidence="1" id="KW-0805">Transcription regulation</keyword>
<keyword evidence="6" id="KW-1185">Reference proteome</keyword>
<evidence type="ECO:0000313" key="6">
    <source>
        <dbReference type="Proteomes" id="UP000746471"/>
    </source>
</evidence>
<dbReference type="SMART" id="SM00895">
    <property type="entry name" value="FCD"/>
    <property type="match status" value="1"/>
</dbReference>
<dbReference type="InterPro" id="IPR036390">
    <property type="entry name" value="WH_DNA-bd_sf"/>
</dbReference>
<dbReference type="SUPFAM" id="SSF46785">
    <property type="entry name" value="Winged helix' DNA-binding domain"/>
    <property type="match status" value="1"/>
</dbReference>
<sequence length="215" mass="24654">MSIYSEKAKGRSLSDVVFQKLRNDIVNGLYPKGYKLNEIKIAKEMDISRTPVREALKQLELEGLIDSIPNRGAVVVGISDQDVKDLCAMRQSIEDVAIRFAIDRMSSDDVEKLEDIYDLMAFYTKKADVDKVFDLNTSFHETIYQTLNSPQLESILKHFQDLLRISRYQSLNREGRIQATLDEHGRILDAIKSRNAELAATEVTNHHSKLEYIFK</sequence>
<dbReference type="InterPro" id="IPR011711">
    <property type="entry name" value="GntR_C"/>
</dbReference>
<dbReference type="PANTHER" id="PTHR43537">
    <property type="entry name" value="TRANSCRIPTIONAL REGULATOR, GNTR FAMILY"/>
    <property type="match status" value="1"/>
</dbReference>
<dbReference type="Pfam" id="PF00392">
    <property type="entry name" value="GntR"/>
    <property type="match status" value="1"/>
</dbReference>
<name>A0ABS5PPH4_9FIRM</name>
<organism evidence="5 6">
    <name type="scientific">Fusibacter paucivorans</name>
    <dbReference type="NCBI Taxonomy" id="76009"/>
    <lineage>
        <taxon>Bacteria</taxon>
        <taxon>Bacillati</taxon>
        <taxon>Bacillota</taxon>
        <taxon>Clostridia</taxon>
        <taxon>Eubacteriales</taxon>
        <taxon>Eubacteriales Family XII. Incertae Sedis</taxon>
        <taxon>Fusibacter</taxon>
    </lineage>
</organism>
<dbReference type="SMART" id="SM00345">
    <property type="entry name" value="HTH_GNTR"/>
    <property type="match status" value="1"/>
</dbReference>
<feature type="domain" description="HTH gntR-type" evidence="4">
    <location>
        <begin position="11"/>
        <end position="78"/>
    </location>
</feature>
<evidence type="ECO:0000256" key="1">
    <source>
        <dbReference type="ARBA" id="ARBA00023015"/>
    </source>
</evidence>
<comment type="caution">
    <text evidence="5">The sequence shown here is derived from an EMBL/GenBank/DDBJ whole genome shotgun (WGS) entry which is preliminary data.</text>
</comment>
<dbReference type="Proteomes" id="UP000746471">
    <property type="component" value="Unassembled WGS sequence"/>
</dbReference>